<feature type="domain" description="Transposase IS116/IS110/IS902 C-terminal" evidence="2">
    <location>
        <begin position="212"/>
        <end position="288"/>
    </location>
</feature>
<dbReference type="InterPro" id="IPR047650">
    <property type="entry name" value="Transpos_IS110"/>
</dbReference>
<feature type="domain" description="Transposase IS110-like N-terminal" evidence="1">
    <location>
        <begin position="6"/>
        <end position="145"/>
    </location>
</feature>
<organism evidence="3 4">
    <name type="scientific">Ectothiorhodospira mobilis</name>
    <dbReference type="NCBI Taxonomy" id="195064"/>
    <lineage>
        <taxon>Bacteria</taxon>
        <taxon>Pseudomonadati</taxon>
        <taxon>Pseudomonadota</taxon>
        <taxon>Gammaproteobacteria</taxon>
        <taxon>Chromatiales</taxon>
        <taxon>Ectothiorhodospiraceae</taxon>
        <taxon>Ectothiorhodospira</taxon>
    </lineage>
</organism>
<reference evidence="3 4" key="1">
    <citation type="submission" date="2016-10" db="EMBL/GenBank/DDBJ databases">
        <authorList>
            <person name="de Groot N.N."/>
        </authorList>
    </citation>
    <scope>NUCLEOTIDE SEQUENCE [LARGE SCALE GENOMIC DNA]</scope>
    <source>
        <strain evidence="3 4">DSM 4180</strain>
    </source>
</reference>
<dbReference type="Proteomes" id="UP000199556">
    <property type="component" value="Unassembled WGS sequence"/>
</dbReference>
<dbReference type="RefSeq" id="WP_090487768.1">
    <property type="nucleotide sequence ID" value="NZ_FOUO01000030.1"/>
</dbReference>
<dbReference type="InterPro" id="IPR002525">
    <property type="entry name" value="Transp_IS110-like_N"/>
</dbReference>
<dbReference type="GO" id="GO:0006313">
    <property type="term" value="P:DNA transposition"/>
    <property type="evidence" value="ECO:0007669"/>
    <property type="project" value="InterPro"/>
</dbReference>
<name>A0A1I4T1I3_ECTMO</name>
<evidence type="ECO:0000313" key="4">
    <source>
        <dbReference type="Proteomes" id="UP000199556"/>
    </source>
</evidence>
<evidence type="ECO:0000313" key="3">
    <source>
        <dbReference type="EMBL" id="SFM70602.1"/>
    </source>
</evidence>
<dbReference type="STRING" id="195064.SAMN05421721_1301"/>
<evidence type="ECO:0000259" key="1">
    <source>
        <dbReference type="Pfam" id="PF01548"/>
    </source>
</evidence>
<dbReference type="InterPro" id="IPR003346">
    <property type="entry name" value="Transposase_20"/>
</dbReference>
<sequence>MSIATLGIDLGKTTMHVVGLDASGKPVHRKKLTRTALIRFLSNLAPCRVAMESCAGSHDIARKADAMGHDAVLLPAQFVRPYTKGQKNDNSDAEAIAEAATRPTMPTVSIKDATQQEIQFLHRTRQGWIKQRTETANRVRAMLLEFGITVPQRILNLRRALPGILEDAENDLTDGVRQLVADHWQQLQELDDRIADITQRIERIPVRDSRAARLMSIPGIGPMIATAMVAAVGDGTQFTQGRGLSAWLGLVPQQFTTGGKPRLLGISKRGNRYLRTLLIHGARAVLQQAHRGDDALRRWTQQVNGRVHRNKAAVALANKLARVAWAVLTRGETFRASAAAA</sequence>
<dbReference type="PANTHER" id="PTHR33055:SF3">
    <property type="entry name" value="PUTATIVE TRANSPOSASE FOR IS117-RELATED"/>
    <property type="match status" value="1"/>
</dbReference>
<dbReference type="NCBIfam" id="NF033542">
    <property type="entry name" value="transpos_IS110"/>
    <property type="match status" value="1"/>
</dbReference>
<dbReference type="GO" id="GO:0004803">
    <property type="term" value="F:transposase activity"/>
    <property type="evidence" value="ECO:0007669"/>
    <property type="project" value="InterPro"/>
</dbReference>
<dbReference type="OrthoDB" id="5289737at2"/>
<dbReference type="PANTHER" id="PTHR33055">
    <property type="entry name" value="TRANSPOSASE FOR INSERTION SEQUENCE ELEMENT IS1111A"/>
    <property type="match status" value="1"/>
</dbReference>
<protein>
    <submittedName>
        <fullName evidence="3">Transposase</fullName>
    </submittedName>
</protein>
<dbReference type="EMBL" id="FOUO01000030">
    <property type="protein sequence ID" value="SFM70602.1"/>
    <property type="molecule type" value="Genomic_DNA"/>
</dbReference>
<dbReference type="Pfam" id="PF01548">
    <property type="entry name" value="DEDD_Tnp_IS110"/>
    <property type="match status" value="1"/>
</dbReference>
<proteinExistence type="predicted"/>
<evidence type="ECO:0000259" key="2">
    <source>
        <dbReference type="Pfam" id="PF02371"/>
    </source>
</evidence>
<accession>A0A1I4T1I3</accession>
<dbReference type="GO" id="GO:0003677">
    <property type="term" value="F:DNA binding"/>
    <property type="evidence" value="ECO:0007669"/>
    <property type="project" value="InterPro"/>
</dbReference>
<keyword evidence="4" id="KW-1185">Reference proteome</keyword>
<dbReference type="AlphaFoldDB" id="A0A1I4T1I3"/>
<dbReference type="Pfam" id="PF02371">
    <property type="entry name" value="Transposase_20"/>
    <property type="match status" value="1"/>
</dbReference>
<gene>
    <name evidence="3" type="ORF">SAMN05421721_1301</name>
</gene>